<dbReference type="GO" id="GO:0016491">
    <property type="term" value="F:oxidoreductase activity"/>
    <property type="evidence" value="ECO:0007669"/>
    <property type="project" value="UniProtKB-KW"/>
</dbReference>
<dbReference type="InterPro" id="IPR013149">
    <property type="entry name" value="ADH-like_C"/>
</dbReference>
<sequence length="336" mass="36751">MNLIACIEPGKLKCLDVSKPDCLPGYSLIRVKRVGICGTDIHAFEGNQPYFSYPRVLGHELAGEFVSGDTPGLRKGDVVTMIPYQHCNTCVACRGGYTNCCQHMNVIGVHSDGGMAEFLQVPSHLLLSAEGLDLNQVALVEPFAIAAHAVRRAGITPADNVLVIGVGPIGLAIIEMATIAGAKVMAIDINENRMGWAKHVAGAKEVFDGKAVNLEEQIREATNGDMPTVVLDATGNRNAINDAFRFMAHSGRFILVGIQKGMIEFNHPEFHKREGTLMSSRNATREDFEHVLECIRMGRISPENYITHFIHFDELVDQFPHLVNEPGLVKAIVRLD</sequence>
<dbReference type="InterPro" id="IPR050129">
    <property type="entry name" value="Zn_alcohol_dh"/>
</dbReference>
<feature type="domain" description="Alcohol dehydrogenase-like C-terminal" evidence="2">
    <location>
        <begin position="168"/>
        <end position="295"/>
    </location>
</feature>
<dbReference type="PANTHER" id="PTHR43401:SF3">
    <property type="entry name" value="L-GALACTONATE-5-DEHYDROGENASE"/>
    <property type="match status" value="1"/>
</dbReference>
<dbReference type="CDD" id="cd08261">
    <property type="entry name" value="Zn_ADH7"/>
    <property type="match status" value="1"/>
</dbReference>
<organism evidence="4 5">
    <name type="scientific">Chitinophaga dinghuensis</name>
    <dbReference type="NCBI Taxonomy" id="1539050"/>
    <lineage>
        <taxon>Bacteria</taxon>
        <taxon>Pseudomonadati</taxon>
        <taxon>Bacteroidota</taxon>
        <taxon>Chitinophagia</taxon>
        <taxon>Chitinophagales</taxon>
        <taxon>Chitinophagaceae</taxon>
        <taxon>Chitinophaga</taxon>
    </lineage>
</organism>
<dbReference type="InterPro" id="IPR013154">
    <property type="entry name" value="ADH-like_N"/>
</dbReference>
<evidence type="ECO:0000256" key="1">
    <source>
        <dbReference type="ARBA" id="ARBA00023002"/>
    </source>
</evidence>
<dbReference type="AlphaFoldDB" id="A0A327VPQ4"/>
<evidence type="ECO:0000313" key="4">
    <source>
        <dbReference type="EMBL" id="RAJ77315.1"/>
    </source>
</evidence>
<dbReference type="Pfam" id="PF08240">
    <property type="entry name" value="ADH_N"/>
    <property type="match status" value="1"/>
</dbReference>
<dbReference type="Pfam" id="PF00107">
    <property type="entry name" value="ADH_zinc_N"/>
    <property type="match status" value="1"/>
</dbReference>
<reference evidence="4 5" key="1">
    <citation type="submission" date="2018-06" db="EMBL/GenBank/DDBJ databases">
        <title>Genomic Encyclopedia of Archaeal and Bacterial Type Strains, Phase II (KMG-II): from individual species to whole genera.</title>
        <authorList>
            <person name="Goeker M."/>
        </authorList>
    </citation>
    <scope>NUCLEOTIDE SEQUENCE [LARGE SCALE GENOMIC DNA]</scope>
    <source>
        <strain evidence="4 5">DSM 29821</strain>
    </source>
</reference>
<protein>
    <submittedName>
        <fullName evidence="4">2-desacetyl-2-hydroxyethyl bacteriochlorophyllide A dehydrogenase</fullName>
    </submittedName>
</protein>
<evidence type="ECO:0000259" key="3">
    <source>
        <dbReference type="Pfam" id="PF08240"/>
    </source>
</evidence>
<dbReference type="EMBL" id="QLMA01000007">
    <property type="protein sequence ID" value="RAJ77315.1"/>
    <property type="molecule type" value="Genomic_DNA"/>
</dbReference>
<dbReference type="Gene3D" id="3.40.50.720">
    <property type="entry name" value="NAD(P)-binding Rossmann-like Domain"/>
    <property type="match status" value="1"/>
</dbReference>
<dbReference type="RefSeq" id="WP_111593918.1">
    <property type="nucleotide sequence ID" value="NZ_QLMA01000007.1"/>
</dbReference>
<keyword evidence="1" id="KW-0560">Oxidoreductase</keyword>
<dbReference type="SUPFAM" id="SSF50129">
    <property type="entry name" value="GroES-like"/>
    <property type="match status" value="1"/>
</dbReference>
<evidence type="ECO:0000259" key="2">
    <source>
        <dbReference type="Pfam" id="PF00107"/>
    </source>
</evidence>
<name>A0A327VPQ4_9BACT</name>
<dbReference type="OrthoDB" id="9787435at2"/>
<dbReference type="PANTHER" id="PTHR43401">
    <property type="entry name" value="L-THREONINE 3-DEHYDROGENASE"/>
    <property type="match status" value="1"/>
</dbReference>
<dbReference type="Gene3D" id="3.90.180.10">
    <property type="entry name" value="Medium-chain alcohol dehydrogenases, catalytic domain"/>
    <property type="match status" value="1"/>
</dbReference>
<dbReference type="InterPro" id="IPR036291">
    <property type="entry name" value="NAD(P)-bd_dom_sf"/>
</dbReference>
<evidence type="ECO:0000313" key="5">
    <source>
        <dbReference type="Proteomes" id="UP000249819"/>
    </source>
</evidence>
<comment type="caution">
    <text evidence="4">The sequence shown here is derived from an EMBL/GenBank/DDBJ whole genome shotgun (WGS) entry which is preliminary data.</text>
</comment>
<keyword evidence="5" id="KW-1185">Reference proteome</keyword>
<dbReference type="Proteomes" id="UP000249819">
    <property type="component" value="Unassembled WGS sequence"/>
</dbReference>
<accession>A0A327VPQ4</accession>
<feature type="domain" description="Alcohol dehydrogenase-like N-terminal" evidence="3">
    <location>
        <begin position="25"/>
        <end position="127"/>
    </location>
</feature>
<proteinExistence type="predicted"/>
<dbReference type="SUPFAM" id="SSF51735">
    <property type="entry name" value="NAD(P)-binding Rossmann-fold domains"/>
    <property type="match status" value="1"/>
</dbReference>
<gene>
    <name evidence="4" type="ORF">CLV59_10782</name>
</gene>
<dbReference type="InterPro" id="IPR011032">
    <property type="entry name" value="GroES-like_sf"/>
</dbReference>